<protein>
    <submittedName>
        <fullName evidence="2">Uncharacterized protein</fullName>
    </submittedName>
</protein>
<name>A0A8R1TIM0_ONCVO</name>
<reference evidence="3" key="1">
    <citation type="submission" date="2013-10" db="EMBL/GenBank/DDBJ databases">
        <title>Genome sequencing of Onchocerca volvulus.</title>
        <authorList>
            <person name="Cotton J."/>
            <person name="Tsai J."/>
            <person name="Stanley E."/>
            <person name="Tracey A."/>
            <person name="Holroyd N."/>
            <person name="Lustigman S."/>
            <person name="Berriman M."/>
        </authorList>
    </citation>
    <scope>NUCLEOTIDE SEQUENCE</scope>
</reference>
<accession>A0A8R1TIM0</accession>
<reference evidence="2" key="2">
    <citation type="submission" date="2022-06" db="UniProtKB">
        <authorList>
            <consortium name="EnsemblMetazoa"/>
        </authorList>
    </citation>
    <scope>IDENTIFICATION</scope>
</reference>
<proteinExistence type="predicted"/>
<dbReference type="EnsemblMetazoa" id="OVOC10207.1">
    <property type="protein sequence ID" value="OVOC10207.1"/>
    <property type="gene ID" value="WBGene00247016"/>
</dbReference>
<feature type="chain" id="PRO_5035868198" evidence="1">
    <location>
        <begin position="23"/>
        <end position="158"/>
    </location>
</feature>
<dbReference type="EMBL" id="CMVM020000328">
    <property type="status" value="NOT_ANNOTATED_CDS"/>
    <property type="molecule type" value="Genomic_DNA"/>
</dbReference>
<evidence type="ECO:0000313" key="2">
    <source>
        <dbReference type="EnsemblMetazoa" id="OVOC10207.1"/>
    </source>
</evidence>
<keyword evidence="3" id="KW-1185">Reference proteome</keyword>
<evidence type="ECO:0000256" key="1">
    <source>
        <dbReference type="SAM" id="SignalP"/>
    </source>
</evidence>
<evidence type="ECO:0000313" key="3">
    <source>
        <dbReference type="Proteomes" id="UP000024404"/>
    </source>
</evidence>
<feature type="signal peptide" evidence="1">
    <location>
        <begin position="1"/>
        <end position="22"/>
    </location>
</feature>
<sequence length="158" mass="18441">MEHLLVLVLSNLFLATFQPAFTEQFDDIGFNMGLCRRECLEVNTDGILRMYISNDVIHAQICHDPTKASINRAVRIVQYVTMEQIRDMHPIAEYATYLVWYACKRDVGNWIFDIENQLRQFITYNKSCPDPRMVDDVLSCFPPIRRNTPLNALVCFMN</sequence>
<dbReference type="AlphaFoldDB" id="A0A8R1TIM0"/>
<keyword evidence="1" id="KW-0732">Signal</keyword>
<organism evidence="2 3">
    <name type="scientific">Onchocerca volvulus</name>
    <dbReference type="NCBI Taxonomy" id="6282"/>
    <lineage>
        <taxon>Eukaryota</taxon>
        <taxon>Metazoa</taxon>
        <taxon>Ecdysozoa</taxon>
        <taxon>Nematoda</taxon>
        <taxon>Chromadorea</taxon>
        <taxon>Rhabditida</taxon>
        <taxon>Spirurina</taxon>
        <taxon>Spiruromorpha</taxon>
        <taxon>Filarioidea</taxon>
        <taxon>Onchocercidae</taxon>
        <taxon>Onchocerca</taxon>
    </lineage>
</organism>
<dbReference type="Proteomes" id="UP000024404">
    <property type="component" value="Unassembled WGS sequence"/>
</dbReference>